<dbReference type="SUPFAM" id="SSF51261">
    <property type="entry name" value="Duplicated hybrid motif"/>
    <property type="match status" value="1"/>
</dbReference>
<dbReference type="AlphaFoldDB" id="A0A1T5JHU6"/>
<keyword evidence="7" id="KW-1185">Reference proteome</keyword>
<feature type="signal peptide" evidence="3">
    <location>
        <begin position="1"/>
        <end position="25"/>
    </location>
</feature>
<keyword evidence="6" id="KW-0378">Hydrolase</keyword>
<feature type="chain" id="PRO_5012029919" evidence="3">
    <location>
        <begin position="26"/>
        <end position="377"/>
    </location>
</feature>
<keyword evidence="2" id="KW-0175">Coiled coil</keyword>
<reference evidence="6 7" key="1">
    <citation type="submission" date="2017-02" db="EMBL/GenBank/DDBJ databases">
        <authorList>
            <person name="Peterson S.W."/>
        </authorList>
    </citation>
    <scope>NUCLEOTIDE SEQUENCE [LARGE SCALE GENOMIC DNA]</scope>
    <source>
        <strain evidence="6 7">M1</strain>
    </source>
</reference>
<keyword evidence="1 3" id="KW-0732">Signal</keyword>
<name>A0A1T5JHU6_9FIRM</name>
<evidence type="ECO:0000256" key="2">
    <source>
        <dbReference type="SAM" id="Coils"/>
    </source>
</evidence>
<dbReference type="PANTHER" id="PTHR21666">
    <property type="entry name" value="PEPTIDASE-RELATED"/>
    <property type="match status" value="1"/>
</dbReference>
<dbReference type="CDD" id="cd12797">
    <property type="entry name" value="M23_peptidase"/>
    <property type="match status" value="1"/>
</dbReference>
<protein>
    <submittedName>
        <fullName evidence="6">Septal ring factor EnvC, activator of murein hydrolases AmiA and AmiB</fullName>
    </submittedName>
</protein>
<proteinExistence type="predicted"/>
<gene>
    <name evidence="6" type="ORF">SAMN02194393_01200</name>
</gene>
<sequence>MSRKKTLVVFVSLFLIFTMAFEAFAFNTDKDKQKLDEVTKEKEEVTKQKKQNEKQQGDITQKIHKLEENIRNLEGEIAQINKDINETKGRIETTKGELIKAEENLSTKNETFNSRLEVMYKNGDVGYIEVLLGSTDFEDLLTRIDMVKRLVKHDTDLLKYLKEQRDLIENKKITLENQKSQLLTLMNNTKKKQEDLRVSRGAMQRAKKELEKNHVALEKQEDELADLAERIKEVIIRNQSDENYVGGQMTWPAPGVRTITSPFGYRIHPILRRKKLHTGIDIGIGYGENIVAAQSGKVMYADWQGGYGKVVMIDHGGGIVTLYAHNSKLLVKEGQRVERGQVISKCGSTGMSTGAHLHFEVRENGQYVNPEKYVKRP</sequence>
<evidence type="ECO:0000259" key="4">
    <source>
        <dbReference type="Pfam" id="PF01551"/>
    </source>
</evidence>
<dbReference type="InterPro" id="IPR016047">
    <property type="entry name" value="M23ase_b-sheet_dom"/>
</dbReference>
<dbReference type="Pfam" id="PF01551">
    <property type="entry name" value="Peptidase_M23"/>
    <property type="match status" value="1"/>
</dbReference>
<dbReference type="InterPro" id="IPR057309">
    <property type="entry name" value="PcsB_CC"/>
</dbReference>
<dbReference type="Gene3D" id="6.10.250.3150">
    <property type="match status" value="1"/>
</dbReference>
<dbReference type="OrthoDB" id="9809488at2"/>
<organism evidence="6 7">
    <name type="scientific">Maledivibacter halophilus</name>
    <dbReference type="NCBI Taxonomy" id="36842"/>
    <lineage>
        <taxon>Bacteria</taxon>
        <taxon>Bacillati</taxon>
        <taxon>Bacillota</taxon>
        <taxon>Clostridia</taxon>
        <taxon>Peptostreptococcales</taxon>
        <taxon>Caminicellaceae</taxon>
        <taxon>Maledivibacter</taxon>
    </lineage>
</organism>
<dbReference type="PANTHER" id="PTHR21666:SF270">
    <property type="entry name" value="MUREIN HYDROLASE ACTIVATOR ENVC"/>
    <property type="match status" value="1"/>
</dbReference>
<dbReference type="Proteomes" id="UP000190285">
    <property type="component" value="Unassembled WGS sequence"/>
</dbReference>
<dbReference type="STRING" id="36842.SAMN02194393_01200"/>
<dbReference type="EMBL" id="FUZT01000002">
    <property type="protein sequence ID" value="SKC51009.1"/>
    <property type="molecule type" value="Genomic_DNA"/>
</dbReference>
<feature type="coiled-coil region" evidence="2">
    <location>
        <begin position="158"/>
        <end position="237"/>
    </location>
</feature>
<evidence type="ECO:0000256" key="3">
    <source>
        <dbReference type="SAM" id="SignalP"/>
    </source>
</evidence>
<dbReference type="FunFam" id="2.70.70.10:FF:000006">
    <property type="entry name" value="M23 family peptidase"/>
    <property type="match status" value="1"/>
</dbReference>
<evidence type="ECO:0000313" key="6">
    <source>
        <dbReference type="EMBL" id="SKC51009.1"/>
    </source>
</evidence>
<accession>A0A1T5JHU6</accession>
<evidence type="ECO:0000313" key="7">
    <source>
        <dbReference type="Proteomes" id="UP000190285"/>
    </source>
</evidence>
<feature type="domain" description="Peptidoglycan hydrolase PcsB coiled-coil" evidence="5">
    <location>
        <begin position="100"/>
        <end position="171"/>
    </location>
</feature>
<feature type="coiled-coil region" evidence="2">
    <location>
        <begin position="28"/>
        <end position="111"/>
    </location>
</feature>
<dbReference type="Pfam" id="PF24568">
    <property type="entry name" value="CC_PcsB"/>
    <property type="match status" value="1"/>
</dbReference>
<dbReference type="GO" id="GO:0004222">
    <property type="term" value="F:metalloendopeptidase activity"/>
    <property type="evidence" value="ECO:0007669"/>
    <property type="project" value="TreeGrafter"/>
</dbReference>
<dbReference type="InterPro" id="IPR050570">
    <property type="entry name" value="Cell_wall_metabolism_enzyme"/>
</dbReference>
<dbReference type="Gene3D" id="2.70.70.10">
    <property type="entry name" value="Glucose Permease (Domain IIA)"/>
    <property type="match status" value="1"/>
</dbReference>
<feature type="domain" description="M23ase beta-sheet core" evidence="4">
    <location>
        <begin position="276"/>
        <end position="370"/>
    </location>
</feature>
<dbReference type="RefSeq" id="WP_079490061.1">
    <property type="nucleotide sequence ID" value="NZ_FUZT01000002.1"/>
</dbReference>
<evidence type="ECO:0000259" key="5">
    <source>
        <dbReference type="Pfam" id="PF24568"/>
    </source>
</evidence>
<evidence type="ECO:0000256" key="1">
    <source>
        <dbReference type="ARBA" id="ARBA00022729"/>
    </source>
</evidence>
<dbReference type="InterPro" id="IPR011055">
    <property type="entry name" value="Dup_hybrid_motif"/>
</dbReference>